<comment type="caution">
    <text evidence="4">The sequence shown here is derived from an EMBL/GenBank/DDBJ whole genome shotgun (WGS) entry which is preliminary data.</text>
</comment>
<feature type="region of interest" description="Disordered" evidence="2">
    <location>
        <begin position="150"/>
        <end position="206"/>
    </location>
</feature>
<proteinExistence type="predicted"/>
<reference evidence="4 5" key="1">
    <citation type="journal article" date="2023" name="Nucleic Acids Res.">
        <title>The hologenome of Daphnia magna reveals possible DNA methylation and microbiome-mediated evolution of the host genome.</title>
        <authorList>
            <person name="Chaturvedi A."/>
            <person name="Li X."/>
            <person name="Dhandapani V."/>
            <person name="Marshall H."/>
            <person name="Kissane S."/>
            <person name="Cuenca-Cambronero M."/>
            <person name="Asole G."/>
            <person name="Calvet F."/>
            <person name="Ruiz-Romero M."/>
            <person name="Marangio P."/>
            <person name="Guigo R."/>
            <person name="Rago D."/>
            <person name="Mirbahai L."/>
            <person name="Eastwood N."/>
            <person name="Colbourne J.K."/>
            <person name="Zhou J."/>
            <person name="Mallon E."/>
            <person name="Orsini L."/>
        </authorList>
    </citation>
    <scope>NUCLEOTIDE SEQUENCE [LARGE SCALE GENOMIC DNA]</scope>
    <source>
        <strain evidence="4">LRV0_1</strain>
    </source>
</reference>
<evidence type="ECO:0000259" key="3">
    <source>
        <dbReference type="PROSITE" id="PS50966"/>
    </source>
</evidence>
<keyword evidence="1" id="KW-0862">Zinc</keyword>
<protein>
    <recommendedName>
        <fullName evidence="3">SWIM-type domain-containing protein</fullName>
    </recommendedName>
</protein>
<evidence type="ECO:0000256" key="2">
    <source>
        <dbReference type="SAM" id="MobiDB-lite"/>
    </source>
</evidence>
<dbReference type="InterPro" id="IPR007527">
    <property type="entry name" value="Znf_SWIM"/>
</dbReference>
<evidence type="ECO:0000256" key="1">
    <source>
        <dbReference type="PROSITE-ProRule" id="PRU00325"/>
    </source>
</evidence>
<keyword evidence="1" id="KW-0479">Metal-binding</keyword>
<sequence length="206" mass="23459">MKRMGVNEVVRSNPKSVRTSPGLPYQKKESAIQMITKKRLKRLTTVAKPGDNTSNLEEQAVPYFTPNDIVRQRAMDIIKENRIQQVPSLQHWSVEGSSGDIYVVKLFKAGVRHQTCPCAASAICSHILAAMYSIDCEMLSKKNGNLTAIQRKRRTQQRYRRSGKKPPSKLEKNSIRRKENESKKMSAMPKRSYNLDTKTIFPTPLP</sequence>
<keyword evidence="5" id="KW-1185">Reference proteome</keyword>
<feature type="domain" description="SWIM-type" evidence="3">
    <location>
        <begin position="102"/>
        <end position="135"/>
    </location>
</feature>
<evidence type="ECO:0000313" key="4">
    <source>
        <dbReference type="EMBL" id="KAK4027820.1"/>
    </source>
</evidence>
<dbReference type="PROSITE" id="PS50966">
    <property type="entry name" value="ZF_SWIM"/>
    <property type="match status" value="1"/>
</dbReference>
<feature type="compositionally biased region" description="Basic and acidic residues" evidence="2">
    <location>
        <begin position="168"/>
        <end position="184"/>
    </location>
</feature>
<dbReference type="EMBL" id="JAOYFB010000038">
    <property type="protein sequence ID" value="KAK4027820.1"/>
    <property type="molecule type" value="Genomic_DNA"/>
</dbReference>
<accession>A0ABR0ARX1</accession>
<name>A0ABR0ARX1_9CRUS</name>
<evidence type="ECO:0000313" key="5">
    <source>
        <dbReference type="Proteomes" id="UP001234178"/>
    </source>
</evidence>
<gene>
    <name evidence="4" type="ORF">OUZ56_016961</name>
</gene>
<dbReference type="Proteomes" id="UP001234178">
    <property type="component" value="Unassembled WGS sequence"/>
</dbReference>
<feature type="compositionally biased region" description="Basic residues" evidence="2">
    <location>
        <begin position="150"/>
        <end position="167"/>
    </location>
</feature>
<feature type="region of interest" description="Disordered" evidence="2">
    <location>
        <begin position="1"/>
        <end position="23"/>
    </location>
</feature>
<organism evidence="4 5">
    <name type="scientific">Daphnia magna</name>
    <dbReference type="NCBI Taxonomy" id="35525"/>
    <lineage>
        <taxon>Eukaryota</taxon>
        <taxon>Metazoa</taxon>
        <taxon>Ecdysozoa</taxon>
        <taxon>Arthropoda</taxon>
        <taxon>Crustacea</taxon>
        <taxon>Branchiopoda</taxon>
        <taxon>Diplostraca</taxon>
        <taxon>Cladocera</taxon>
        <taxon>Anomopoda</taxon>
        <taxon>Daphniidae</taxon>
        <taxon>Daphnia</taxon>
    </lineage>
</organism>
<keyword evidence="1" id="KW-0863">Zinc-finger</keyword>